<sequence>MSKVNKISGFTRIDREDCEFEWTIENIKYRDLKDGESLDSPIFSAECNKKFYFRLIAETTPVAYRRKLYRYIVINLYLYCQNIVNKVRCDYDLSVIVDGKNCHSGTSGTTIIETNNATIGVLLIRGNHDEPMFKYGNCTTIQCKLTLSSGSSTSFLGPKFIVDDNKQQIQKLKFDWVFLKENLSDIKLKTACGKEIPAHRVVLATASPVFKAMFTHDMKENQNKLVEITDVSHEVAVEMLHYIYTGSVANSKTSLTINLLAAAEKYQLEELKNKCEQQLSSILSIENALEMLKISDTYNADYLKKSAVDFVKFGINKPLEFGEISNMILGKAKMVSK</sequence>
<dbReference type="Gene3D" id="6.10.250.3030">
    <property type="match status" value="1"/>
</dbReference>
<evidence type="ECO:0000313" key="2">
    <source>
        <dbReference type="EMBL" id="KAL3393537.1"/>
    </source>
</evidence>
<keyword evidence="3" id="KW-1185">Reference proteome</keyword>
<dbReference type="PANTHER" id="PTHR24413">
    <property type="entry name" value="SPECKLE-TYPE POZ PROTEIN"/>
    <property type="match status" value="1"/>
</dbReference>
<dbReference type="Gene3D" id="3.30.710.10">
    <property type="entry name" value="Potassium Channel Kv1.1, Chain A"/>
    <property type="match status" value="1"/>
</dbReference>
<proteinExistence type="predicted"/>
<dbReference type="AlphaFoldDB" id="A0ABD2WM27"/>
<dbReference type="PROSITE" id="PS50097">
    <property type="entry name" value="BTB"/>
    <property type="match status" value="1"/>
</dbReference>
<dbReference type="EMBL" id="JBJJXI010000096">
    <property type="protein sequence ID" value="KAL3393537.1"/>
    <property type="molecule type" value="Genomic_DNA"/>
</dbReference>
<comment type="caution">
    <text evidence="2">The sequence shown here is derived from an EMBL/GenBank/DDBJ whole genome shotgun (WGS) entry which is preliminary data.</text>
</comment>
<evidence type="ECO:0000259" key="1">
    <source>
        <dbReference type="PROSITE" id="PS50097"/>
    </source>
</evidence>
<protein>
    <recommendedName>
        <fullName evidence="1">BTB domain-containing protein</fullName>
    </recommendedName>
</protein>
<dbReference type="InterPro" id="IPR000210">
    <property type="entry name" value="BTB/POZ_dom"/>
</dbReference>
<dbReference type="InterPro" id="IPR011333">
    <property type="entry name" value="SKP1/BTB/POZ_sf"/>
</dbReference>
<feature type="domain" description="BTB" evidence="1">
    <location>
        <begin position="184"/>
        <end position="252"/>
    </location>
</feature>
<gene>
    <name evidence="2" type="ORF">TKK_011825</name>
</gene>
<evidence type="ECO:0000313" key="3">
    <source>
        <dbReference type="Proteomes" id="UP001627154"/>
    </source>
</evidence>
<organism evidence="2 3">
    <name type="scientific">Trichogramma kaykai</name>
    <dbReference type="NCBI Taxonomy" id="54128"/>
    <lineage>
        <taxon>Eukaryota</taxon>
        <taxon>Metazoa</taxon>
        <taxon>Ecdysozoa</taxon>
        <taxon>Arthropoda</taxon>
        <taxon>Hexapoda</taxon>
        <taxon>Insecta</taxon>
        <taxon>Pterygota</taxon>
        <taxon>Neoptera</taxon>
        <taxon>Endopterygota</taxon>
        <taxon>Hymenoptera</taxon>
        <taxon>Apocrita</taxon>
        <taxon>Proctotrupomorpha</taxon>
        <taxon>Chalcidoidea</taxon>
        <taxon>Trichogrammatidae</taxon>
        <taxon>Trichogramma</taxon>
    </lineage>
</organism>
<dbReference type="SUPFAM" id="SSF54695">
    <property type="entry name" value="POZ domain"/>
    <property type="match status" value="1"/>
</dbReference>
<name>A0ABD2WM27_9HYME</name>
<accession>A0ABD2WM27</accession>
<dbReference type="FunFam" id="3.30.710.10:FF:000159">
    <property type="entry name" value="Speckle-type POZ protein B"/>
    <property type="match status" value="1"/>
</dbReference>
<dbReference type="Proteomes" id="UP001627154">
    <property type="component" value="Unassembled WGS sequence"/>
</dbReference>
<dbReference type="SMART" id="SM00225">
    <property type="entry name" value="BTB"/>
    <property type="match status" value="1"/>
</dbReference>
<dbReference type="Pfam" id="PF00651">
    <property type="entry name" value="BTB"/>
    <property type="match status" value="1"/>
</dbReference>
<reference evidence="2 3" key="1">
    <citation type="journal article" date="2024" name="bioRxiv">
        <title>A reference genome for Trichogramma kaykai: A tiny desert-dwelling parasitoid wasp with competing sex-ratio distorters.</title>
        <authorList>
            <person name="Culotta J."/>
            <person name="Lindsey A.R."/>
        </authorList>
    </citation>
    <scope>NUCLEOTIDE SEQUENCE [LARGE SCALE GENOMIC DNA]</scope>
    <source>
        <strain evidence="2 3">KSX58</strain>
    </source>
</reference>